<dbReference type="PANTHER" id="PTHR24148">
    <property type="entry name" value="ANKYRIN REPEAT DOMAIN-CONTAINING PROTEIN 39 HOMOLOG-RELATED"/>
    <property type="match status" value="1"/>
</dbReference>
<dbReference type="EMBL" id="CAJHIA010000021">
    <property type="protein sequence ID" value="CAD6446784.1"/>
    <property type="molecule type" value="Genomic_DNA"/>
</dbReference>
<evidence type="ECO:0000256" key="1">
    <source>
        <dbReference type="SAM" id="MobiDB-lite"/>
    </source>
</evidence>
<feature type="domain" description="Heterokaryon incompatibility" evidence="2">
    <location>
        <begin position="55"/>
        <end position="196"/>
    </location>
</feature>
<evidence type="ECO:0000313" key="3">
    <source>
        <dbReference type="EMBL" id="CAD6446784.1"/>
    </source>
</evidence>
<proteinExistence type="predicted"/>
<evidence type="ECO:0000313" key="4">
    <source>
        <dbReference type="Proteomes" id="UP000624404"/>
    </source>
</evidence>
<gene>
    <name evidence="3" type="ORF">SCLTRI_LOCUS6576</name>
</gene>
<name>A0A8H2VZ80_9HELO</name>
<keyword evidence="4" id="KW-1185">Reference proteome</keyword>
<evidence type="ECO:0000259" key="2">
    <source>
        <dbReference type="Pfam" id="PF06985"/>
    </source>
</evidence>
<dbReference type="OrthoDB" id="2157530at2759"/>
<feature type="compositionally biased region" description="Polar residues" evidence="1">
    <location>
        <begin position="413"/>
        <end position="425"/>
    </location>
</feature>
<feature type="region of interest" description="Disordered" evidence="1">
    <location>
        <begin position="359"/>
        <end position="425"/>
    </location>
</feature>
<dbReference type="Proteomes" id="UP000624404">
    <property type="component" value="Unassembled WGS sequence"/>
</dbReference>
<organism evidence="3 4">
    <name type="scientific">Sclerotinia trifoliorum</name>
    <dbReference type="NCBI Taxonomy" id="28548"/>
    <lineage>
        <taxon>Eukaryota</taxon>
        <taxon>Fungi</taxon>
        <taxon>Dikarya</taxon>
        <taxon>Ascomycota</taxon>
        <taxon>Pezizomycotina</taxon>
        <taxon>Leotiomycetes</taxon>
        <taxon>Helotiales</taxon>
        <taxon>Sclerotiniaceae</taxon>
        <taxon>Sclerotinia</taxon>
    </lineage>
</organism>
<dbReference type="Pfam" id="PF06985">
    <property type="entry name" value="HET"/>
    <property type="match status" value="1"/>
</dbReference>
<accession>A0A8H2VZ80</accession>
<feature type="compositionally biased region" description="Basic and acidic residues" evidence="1">
    <location>
        <begin position="389"/>
        <end position="403"/>
    </location>
</feature>
<dbReference type="InterPro" id="IPR052895">
    <property type="entry name" value="HetReg/Transcr_Mod"/>
</dbReference>
<comment type="caution">
    <text evidence="3">The sequence shown here is derived from an EMBL/GenBank/DDBJ whole genome shotgun (WGS) entry which is preliminary data.</text>
</comment>
<dbReference type="PANTHER" id="PTHR24148:SF64">
    <property type="entry name" value="HETEROKARYON INCOMPATIBILITY DOMAIN-CONTAINING PROTEIN"/>
    <property type="match status" value="1"/>
</dbReference>
<dbReference type="InterPro" id="IPR010730">
    <property type="entry name" value="HET"/>
</dbReference>
<dbReference type="AlphaFoldDB" id="A0A8H2VZ80"/>
<protein>
    <submittedName>
        <fullName evidence="3">578f0b2b-25d2-4097-b477-61c62db8bc09-CDS</fullName>
    </submittedName>
</protein>
<reference evidence="3" key="1">
    <citation type="submission" date="2020-10" db="EMBL/GenBank/DDBJ databases">
        <authorList>
            <person name="Kusch S."/>
        </authorList>
    </citation>
    <scope>NUCLEOTIDE SEQUENCE</scope>
    <source>
        <strain evidence="3">SwB9</strain>
    </source>
</reference>
<sequence length="425" mass="49100">MTRKQPISTFEYQPLNSDQPTAIRILVLSGGCGDIPIESSILNIDLRAPPVTVKYEALSYEWKEVSCDDPFILVNSCKFQIRKNLYDVLIQLRFVDKDRYLWIDALCIDQTNHLERNSQVHIMQTIYRKAQRVILWLGPAKDDSDLAIEILQIMETSRIGERQIVESTNRNRKAWRAALLAFCQRSYWCRIWIMQEICLGQEYVVHCGDKSISGNIFDESFKKLTRSRDRGDAWNDAVKETLAVRHITIFRYWAQRGQLFRLGQCLNICLDDLIATEPRDFVYGIRGLVSDCGTDELVPDYQKSLKHVFFDTVPILERSSISSVQVASKLAKKLGLTEDNDVQLCLLEMEDGNYEFDKSQRTIQKDYPGGMRKRLQRRNRRGTGNGKSGKIDYDWELDPKEAEYSDLEDCESVENSSDEASSLEE</sequence>
<feature type="compositionally biased region" description="Basic residues" evidence="1">
    <location>
        <begin position="371"/>
        <end position="381"/>
    </location>
</feature>